<evidence type="ECO:0000256" key="1">
    <source>
        <dbReference type="ARBA" id="ARBA00022559"/>
    </source>
</evidence>
<feature type="chain" id="PRO_5047079445" evidence="2">
    <location>
        <begin position="23"/>
        <end position="692"/>
    </location>
</feature>
<reference evidence="4" key="1">
    <citation type="submission" date="2025-08" db="UniProtKB">
        <authorList>
            <consortium name="RefSeq"/>
        </authorList>
    </citation>
    <scope>IDENTIFICATION</scope>
</reference>
<dbReference type="Proteomes" id="UP000694924">
    <property type="component" value="Unplaced"/>
</dbReference>
<dbReference type="InterPro" id="IPR019791">
    <property type="entry name" value="Haem_peroxidase_animal"/>
</dbReference>
<dbReference type="PROSITE" id="PS50292">
    <property type="entry name" value="PEROXIDASE_3"/>
    <property type="match status" value="1"/>
</dbReference>
<protein>
    <submittedName>
        <fullName evidence="4">Peroxidase-like</fullName>
    </submittedName>
</protein>
<dbReference type="SUPFAM" id="SSF48113">
    <property type="entry name" value="Heme-dependent peroxidases"/>
    <property type="match status" value="1"/>
</dbReference>
<organism evidence="3 4">
    <name type="scientific">Polistes dominula</name>
    <name type="common">European paper wasp</name>
    <name type="synonym">Vespa dominula</name>
    <dbReference type="NCBI Taxonomy" id="743375"/>
    <lineage>
        <taxon>Eukaryota</taxon>
        <taxon>Metazoa</taxon>
        <taxon>Ecdysozoa</taxon>
        <taxon>Arthropoda</taxon>
        <taxon>Hexapoda</taxon>
        <taxon>Insecta</taxon>
        <taxon>Pterygota</taxon>
        <taxon>Neoptera</taxon>
        <taxon>Endopterygota</taxon>
        <taxon>Hymenoptera</taxon>
        <taxon>Apocrita</taxon>
        <taxon>Aculeata</taxon>
        <taxon>Vespoidea</taxon>
        <taxon>Vespidae</taxon>
        <taxon>Polistinae</taxon>
        <taxon>Polistini</taxon>
        <taxon>Polistes</taxon>
    </lineage>
</organism>
<evidence type="ECO:0000313" key="3">
    <source>
        <dbReference type="Proteomes" id="UP000694924"/>
    </source>
</evidence>
<accession>A0ABM1JBG4</accession>
<dbReference type="PANTHER" id="PTHR11475">
    <property type="entry name" value="OXIDASE/PEROXIDASE"/>
    <property type="match status" value="1"/>
</dbReference>
<dbReference type="GeneID" id="107073623"/>
<dbReference type="CDD" id="cd09823">
    <property type="entry name" value="peroxinectin_like"/>
    <property type="match status" value="1"/>
</dbReference>
<dbReference type="InterPro" id="IPR037120">
    <property type="entry name" value="Haem_peroxidase_sf_animal"/>
</dbReference>
<proteinExistence type="predicted"/>
<dbReference type="PRINTS" id="PR00457">
    <property type="entry name" value="ANPEROXIDASE"/>
</dbReference>
<dbReference type="Gene3D" id="1.10.640.10">
    <property type="entry name" value="Haem peroxidase domain superfamily, animal type"/>
    <property type="match status" value="1"/>
</dbReference>
<evidence type="ECO:0000256" key="2">
    <source>
        <dbReference type="SAM" id="SignalP"/>
    </source>
</evidence>
<keyword evidence="2" id="KW-0732">Signal</keyword>
<sequence length="692" mass="79931">MVSVNMLGRKIWLLWFIFLCKTFDVGIGKNQPDQATKKNLDLEASESTYTSFFSHPFKYFYTPQSNVYSTFNSFTTSPNIINFSPVQTQTNCGDTFNGQCPKNRYRTIDGTCNNIYNPTWGSANTRYGRLLPPNYGDGIQEPTKSITGEELPLSRVVSYTLFPSIPIKDNKHTLAAMQWGQIITHDMALIEGTTQSFPHAIQCCTNDGYFTPAEFSDPKCYPIIIPYNDPYIHSIECMNFTRSITDLDRHCNLRNKPAAEQLTAVTHYLDLSIVYGSTDQVANSVRARIAGRLRVDIRNNREWLPAAENKSTICNLDHQNEICYAAGDTRVNQNTQLTVLQILLLREHNRIAGILARLNPHWSDEMTYQETRRILIAKHQHISYYEWLPLFLGEKQTYENKILYHTDDYVNDYNPHVDPSVLNEHSTAAFRYFHSLIAGYLKLINEARHSVAQPLRLSDWTNKPEVIEHGDNMDSLTRGLSCQHELASDQFFDAETTLYLFKRQEQFGIDLRATDIQRNRDHGLASYNDFREYCHLKKAVHWNDFSDYISPENIKKLASLYSYPDDVDLTVGGSLEEHVPGTLTGPTFLCILLRQFYRTRVGDRFWYETGDHELAFTREQLREIRKSTISKLFCDNGDNIKLMQPKGFELISESNPLVDCKDLPDMDLSLWKDYAPEIKKSKYNPIFVYYKK</sequence>
<keyword evidence="3" id="KW-1185">Reference proteome</keyword>
<feature type="signal peptide" evidence="2">
    <location>
        <begin position="1"/>
        <end position="22"/>
    </location>
</feature>
<evidence type="ECO:0000313" key="4">
    <source>
        <dbReference type="RefSeq" id="XP_015189802.1"/>
    </source>
</evidence>
<dbReference type="InterPro" id="IPR010255">
    <property type="entry name" value="Haem_peroxidase_sf"/>
</dbReference>
<dbReference type="RefSeq" id="XP_015189802.1">
    <property type="nucleotide sequence ID" value="XM_015334316.1"/>
</dbReference>
<dbReference type="PANTHER" id="PTHR11475:SF86">
    <property type="entry name" value="PEROXIDASE"/>
    <property type="match status" value="1"/>
</dbReference>
<keyword evidence="1" id="KW-0575">Peroxidase</keyword>
<name>A0ABM1JBG4_POLDO</name>
<keyword evidence="1" id="KW-0560">Oxidoreductase</keyword>
<dbReference type="Pfam" id="PF03098">
    <property type="entry name" value="An_peroxidase"/>
    <property type="match status" value="1"/>
</dbReference>
<gene>
    <name evidence="4" type="primary">LOC107073623</name>
</gene>